<dbReference type="GO" id="GO:0005524">
    <property type="term" value="F:ATP binding"/>
    <property type="evidence" value="ECO:0007669"/>
    <property type="project" value="UniProtKB-UniRule"/>
</dbReference>
<evidence type="ECO:0000259" key="8">
    <source>
        <dbReference type="PROSITE" id="PS51161"/>
    </source>
</evidence>
<evidence type="ECO:0000256" key="7">
    <source>
        <dbReference type="HAMAP-Rule" id="MF_00440"/>
    </source>
</evidence>
<dbReference type="EMBL" id="PGTL01000039">
    <property type="protein sequence ID" value="PJF42026.1"/>
    <property type="molecule type" value="Genomic_DNA"/>
</dbReference>
<comment type="similarity">
    <text evidence="7">Belongs to the NrdR family.</text>
</comment>
<keyword evidence="4 7" id="KW-0805">Transcription regulation</keyword>
<dbReference type="EMBL" id="PGTM01000053">
    <property type="protein sequence ID" value="PJF36441.1"/>
    <property type="molecule type" value="Genomic_DNA"/>
</dbReference>
<accession>A0A2M8PFY8</accession>
<dbReference type="GO" id="GO:0008270">
    <property type="term" value="F:zinc ion binding"/>
    <property type="evidence" value="ECO:0007669"/>
    <property type="project" value="InterPro"/>
</dbReference>
<dbReference type="PANTHER" id="PTHR30455">
    <property type="entry name" value="TRANSCRIPTIONAL REPRESSOR NRDR"/>
    <property type="match status" value="1"/>
</dbReference>
<evidence type="ECO:0000313" key="9">
    <source>
        <dbReference type="EMBL" id="PJF36441.1"/>
    </source>
</evidence>
<dbReference type="AlphaFoldDB" id="A0A2M8PWT1"/>
<keyword evidence="2 7" id="KW-0547">Nucleotide-binding</keyword>
<keyword evidence="3 7" id="KW-0067">ATP-binding</keyword>
<evidence type="ECO:0000313" key="12">
    <source>
        <dbReference type="Proteomes" id="UP000229681"/>
    </source>
</evidence>
<dbReference type="Proteomes" id="UP000229681">
    <property type="component" value="Unassembled WGS sequence"/>
</dbReference>
<dbReference type="InterPro" id="IPR003796">
    <property type="entry name" value="RNR_NrdR-like"/>
</dbReference>
<dbReference type="Pfam" id="PF22811">
    <property type="entry name" value="Zn_ribbon_NrdR"/>
    <property type="match status" value="1"/>
</dbReference>
<gene>
    <name evidence="7" type="primary">nrdR</name>
    <name evidence="9" type="ORF">CUN49_05365</name>
    <name evidence="10" type="ORF">CUN50_05650</name>
</gene>
<keyword evidence="5 7" id="KW-0238">DNA-binding</keyword>
<dbReference type="InterPro" id="IPR055173">
    <property type="entry name" value="NrdR-like_N"/>
</dbReference>
<sequence>MQCPYCSSERLKVLDTADSREAIRRRRECLACGARFTTYERAVAVTPVLIKADGTREAFDREKLKRGIWHACAKRPIPALAVERLATNVERYLQALGQAEVSSRVVGDKVISELKDIDPIAYVRYAIVYLKLDSLYSVRAEIDKLLAEQNSSSAAVVGAQATEGSLIASNC</sequence>
<proteinExistence type="inferred from homology"/>
<evidence type="ECO:0000256" key="2">
    <source>
        <dbReference type="ARBA" id="ARBA00022741"/>
    </source>
</evidence>
<dbReference type="Proteomes" id="UP000228947">
    <property type="component" value="Unassembled WGS sequence"/>
</dbReference>
<evidence type="ECO:0000256" key="6">
    <source>
        <dbReference type="ARBA" id="ARBA00023163"/>
    </source>
</evidence>
<dbReference type="PANTHER" id="PTHR30455:SF2">
    <property type="entry name" value="TRANSCRIPTIONAL REPRESSOR NRDR"/>
    <property type="match status" value="1"/>
</dbReference>
<evidence type="ECO:0000256" key="1">
    <source>
        <dbReference type="ARBA" id="ARBA00022491"/>
    </source>
</evidence>
<protein>
    <recommendedName>
        <fullName evidence="7">Transcriptional repressor NrdR</fullName>
    </recommendedName>
</protein>
<dbReference type="GO" id="GO:0045892">
    <property type="term" value="P:negative regulation of DNA-templated transcription"/>
    <property type="evidence" value="ECO:0007669"/>
    <property type="project" value="UniProtKB-UniRule"/>
</dbReference>
<dbReference type="PROSITE" id="PS51161">
    <property type="entry name" value="ATP_CONE"/>
    <property type="match status" value="1"/>
</dbReference>
<reference evidence="11 12" key="1">
    <citation type="submission" date="2017-11" db="EMBL/GenBank/DDBJ databases">
        <title>Evolution of Phototrophy in the Chloroflexi Phylum Driven by Horizontal Gene Transfer.</title>
        <authorList>
            <person name="Ward L.M."/>
            <person name="Hemp J."/>
            <person name="Shih P.M."/>
            <person name="Mcglynn S.E."/>
            <person name="Fischer W."/>
        </authorList>
    </citation>
    <scope>NUCLEOTIDE SEQUENCE [LARGE SCALE GENOMIC DNA]</scope>
    <source>
        <strain evidence="10">CP1_1M</strain>
        <strain evidence="9">JP3_13</strain>
    </source>
</reference>
<evidence type="ECO:0000313" key="11">
    <source>
        <dbReference type="Proteomes" id="UP000228947"/>
    </source>
</evidence>
<accession>A0A2M8PWT1</accession>
<dbReference type="InterPro" id="IPR005144">
    <property type="entry name" value="ATP-cone_dom"/>
</dbReference>
<organism evidence="10 11">
    <name type="scientific">Candidatus Thermofonsia Clade 1 bacterium</name>
    <dbReference type="NCBI Taxonomy" id="2364210"/>
    <lineage>
        <taxon>Bacteria</taxon>
        <taxon>Bacillati</taxon>
        <taxon>Chloroflexota</taxon>
        <taxon>Candidatus Thermofontia</taxon>
        <taxon>Candidatus Thermofonsia Clade 1</taxon>
    </lineage>
</organism>
<dbReference type="HAMAP" id="MF_00440">
    <property type="entry name" value="NrdR"/>
    <property type="match status" value="1"/>
</dbReference>
<comment type="function">
    <text evidence="7">Negatively regulates transcription of bacterial ribonucleotide reductase nrd genes and operons by binding to NrdR-boxes.</text>
</comment>
<keyword evidence="6 7" id="KW-0804">Transcription</keyword>
<dbReference type="Pfam" id="PF03477">
    <property type="entry name" value="ATP-cone"/>
    <property type="match status" value="1"/>
</dbReference>
<evidence type="ECO:0000256" key="3">
    <source>
        <dbReference type="ARBA" id="ARBA00022840"/>
    </source>
</evidence>
<dbReference type="NCBIfam" id="TIGR00244">
    <property type="entry name" value="transcriptional regulator NrdR"/>
    <property type="match status" value="1"/>
</dbReference>
<feature type="domain" description="ATP-cone" evidence="8">
    <location>
        <begin position="47"/>
        <end position="137"/>
    </location>
</feature>
<evidence type="ECO:0000256" key="4">
    <source>
        <dbReference type="ARBA" id="ARBA00023015"/>
    </source>
</evidence>
<comment type="caution">
    <text evidence="10">The sequence shown here is derived from an EMBL/GenBank/DDBJ whole genome shotgun (WGS) entry which is preliminary data.</text>
</comment>
<dbReference type="GO" id="GO:0003677">
    <property type="term" value="F:DNA binding"/>
    <property type="evidence" value="ECO:0007669"/>
    <property type="project" value="UniProtKB-KW"/>
</dbReference>
<comment type="caution">
    <text evidence="7">Lacks conserved residue(s) required for the propagation of feature annotation.</text>
</comment>
<evidence type="ECO:0000313" key="10">
    <source>
        <dbReference type="EMBL" id="PJF42026.1"/>
    </source>
</evidence>
<name>A0A2M8PWT1_9CHLR</name>
<evidence type="ECO:0000256" key="5">
    <source>
        <dbReference type="ARBA" id="ARBA00023125"/>
    </source>
</evidence>
<keyword evidence="1 7" id="KW-0678">Repressor</keyword>